<dbReference type="Pfam" id="PF12796">
    <property type="entry name" value="Ank_2"/>
    <property type="match status" value="2"/>
</dbReference>
<dbReference type="PROSITE" id="PS50088">
    <property type="entry name" value="ANK_REPEAT"/>
    <property type="match status" value="1"/>
</dbReference>
<keyword evidence="3" id="KW-0808">Transferase</keyword>
<dbReference type="Gene3D" id="3.30.200.20">
    <property type="entry name" value="Phosphorylase Kinase, domain 1"/>
    <property type="match status" value="1"/>
</dbReference>
<dbReference type="AlphaFoldDB" id="V6TU64"/>
<dbReference type="SUPFAM" id="SSF48403">
    <property type="entry name" value="Ankyrin repeat"/>
    <property type="match status" value="2"/>
</dbReference>
<gene>
    <name evidence="3" type="ORF">GSB_153891</name>
</gene>
<dbReference type="InterPro" id="IPR011009">
    <property type="entry name" value="Kinase-like_dom_sf"/>
</dbReference>
<sequence>MAVLPSGYTYLQTLEDGTFRKLYAASRHDGVSCLCEEVFVGPPPAPAASTLRACSALIARLDSPFLGKYLLVQPDNQRRSVFLLSQHVQDFSLFTLFTAHPGSRPYTPEEDIWRILYGALRGLAYLHSPLAKSVLVHGAISPTSVYVSKDGTGFLRSLWSVRESGSPFTGDAYSPLTPYVAPEVLKSQVITTKADIWAIGCVIYELCVQRQLFSAENEEELVTRILTPASITLPSQYSHDLVTVLRAMLDQDPFRRPAALVILGHPRFEHFEYFLPDDCDTTAGLEDINLSRVNTILTDSMISLSSVSSSATPLLPESNSPLSQAIVSGNKVAFTKAFGAWRGKKDSTGYSSLMYAIVYQNTPMAKLLLKSDAGLQDRNGQSALMYAASLDKIELVQGLLRREGRLRDRTGRTALMYAAASDSLLSVRALIPVEAGFADNEGSTALMIAIKSGAYRAMSMLYIHEARYQSVLGKTALMLAAQLDCAVAVNVLAEEEAYFEDSYGKTASYYAEMAGNKIEDLAIRERDQAIVTGKTVAGRLSSLPKLGIKGGALTPEERERANMLSGSLSRDEYGNTSLMQAILAGDRISAENYLSSQMGFRNANSETALMLCAKKGLHGIAALLLTAESGLRVGLGPCVPKERVGMTALMYAAEANAADMCKVLVAAEAGSVRKDGKTALILAAMADARDAALVLAACEKEAGQRDTNGFTALMGAVQHRNTDLARLLLRREAGVQKNDGTAAIHIAVFLEDAALVKMLCPYEKELQLADGRTAHMIAAALNNPALHAVFEEPKRNAPGAAHRGAPGAGSGRSAWRACTGPRRRLIALYTSGTASDTGGAQHASRAPRACGHHLRPAGTAQRTGDVYYLSHALPLQTNHQHKNPTSPPTTAMTAIEIPAIAPLLRPVLLTEALSRTR</sequence>
<reference evidence="4" key="1">
    <citation type="submission" date="2012-02" db="EMBL/GenBank/DDBJ databases">
        <title>Genome sequencing of Giardia lamblia Genotypes A2 and B isolates (DH and GS) and comparative analysis with the genomes of Genotypes A1 and E (WB and Pig).</title>
        <authorList>
            <person name="Adam R."/>
            <person name="Dahlstrom E."/>
            <person name="Martens C."/>
            <person name="Bruno D."/>
            <person name="Barbian K."/>
            <person name="Porcella S.F."/>
            <person name="Nash T."/>
        </authorList>
    </citation>
    <scope>NUCLEOTIDE SEQUENCE</scope>
    <source>
        <strain evidence="4">GS</strain>
    </source>
</reference>
<keyword evidence="3" id="KW-0418">Kinase</keyword>
<evidence type="ECO:0000313" key="3">
    <source>
        <dbReference type="EMBL" id="ESU41892.1"/>
    </source>
</evidence>
<dbReference type="VEuPathDB" id="GiardiaDB:DHA2_150047"/>
<dbReference type="GO" id="GO:0004674">
    <property type="term" value="F:protein serine/threonine kinase activity"/>
    <property type="evidence" value="ECO:0007669"/>
    <property type="project" value="UniProtKB-KW"/>
</dbReference>
<dbReference type="PROSITE" id="PS50011">
    <property type="entry name" value="PROTEIN_KINASE_DOM"/>
    <property type="match status" value="1"/>
</dbReference>
<dbReference type="InterPro" id="IPR000719">
    <property type="entry name" value="Prot_kinase_dom"/>
</dbReference>
<dbReference type="OrthoDB" id="10258888at2759"/>
<feature type="repeat" description="ANK" evidence="1">
    <location>
        <begin position="708"/>
        <end position="740"/>
    </location>
</feature>
<organism evidence="3 4">
    <name type="scientific">Giardia intestinalis</name>
    <name type="common">Giardia lamblia</name>
    <dbReference type="NCBI Taxonomy" id="5741"/>
    <lineage>
        <taxon>Eukaryota</taxon>
        <taxon>Metamonada</taxon>
        <taxon>Diplomonadida</taxon>
        <taxon>Hexamitidae</taxon>
        <taxon>Giardiinae</taxon>
        <taxon>Giardia</taxon>
    </lineage>
</organism>
<dbReference type="SMART" id="SM00220">
    <property type="entry name" value="S_TKc"/>
    <property type="match status" value="1"/>
</dbReference>
<dbReference type="SUPFAM" id="SSF56112">
    <property type="entry name" value="Protein kinase-like (PK-like)"/>
    <property type="match status" value="1"/>
</dbReference>
<dbReference type="VEuPathDB" id="GiardiaDB:GL50803_007183"/>
<protein>
    <submittedName>
        <fullName evidence="3">Serine/threonine protein kinase</fullName>
    </submittedName>
</protein>
<dbReference type="Pfam" id="PF00069">
    <property type="entry name" value="Pkinase"/>
    <property type="match status" value="1"/>
</dbReference>
<keyword evidence="1" id="KW-0040">ANK repeat</keyword>
<reference evidence="3 4" key="2">
    <citation type="journal article" date="2013" name="Genome Biol. Evol.">
        <title>Genome sequencing of Giardia lamblia genotypes A2 and B isolates (DH and GS) and comparative analysis with the genomes of genotypes A1 and E (WB and Pig).</title>
        <authorList>
            <person name="Adam R.D."/>
            <person name="Dahlstrom E.W."/>
            <person name="Martens C.A."/>
            <person name="Bruno D.P."/>
            <person name="Barbian K.D."/>
            <person name="Ricklefs S.M."/>
            <person name="Hernandez M.M."/>
            <person name="Narla N.P."/>
            <person name="Patel R.B."/>
            <person name="Porcella S.F."/>
            <person name="Nash T.E."/>
        </authorList>
    </citation>
    <scope>NUCLEOTIDE SEQUENCE [LARGE SCALE GENOMIC DNA]</scope>
    <source>
        <strain evidence="3 4">GS</strain>
    </source>
</reference>
<dbReference type="Proteomes" id="UP000018040">
    <property type="component" value="Unassembled WGS sequence"/>
</dbReference>
<dbReference type="InterPro" id="IPR036770">
    <property type="entry name" value="Ankyrin_rpt-contain_sf"/>
</dbReference>
<dbReference type="GO" id="GO:0005524">
    <property type="term" value="F:ATP binding"/>
    <property type="evidence" value="ECO:0007669"/>
    <property type="project" value="InterPro"/>
</dbReference>
<proteinExistence type="predicted"/>
<dbReference type="VEuPathDB" id="GiardiaDB:QR46_3331"/>
<evidence type="ECO:0000259" key="2">
    <source>
        <dbReference type="PROSITE" id="PS50011"/>
    </source>
</evidence>
<evidence type="ECO:0000313" key="4">
    <source>
        <dbReference type="Proteomes" id="UP000018040"/>
    </source>
</evidence>
<feature type="domain" description="Protein kinase" evidence="2">
    <location>
        <begin position="8"/>
        <end position="268"/>
    </location>
</feature>
<name>V6TU64_GIAIN</name>
<comment type="caution">
    <text evidence="3">The sequence shown here is derived from an EMBL/GenBank/DDBJ whole genome shotgun (WGS) entry which is preliminary data.</text>
</comment>
<dbReference type="Gene3D" id="1.10.510.10">
    <property type="entry name" value="Transferase(Phosphotransferase) domain 1"/>
    <property type="match status" value="1"/>
</dbReference>
<dbReference type="InterPro" id="IPR002110">
    <property type="entry name" value="Ankyrin_rpt"/>
</dbReference>
<dbReference type="PANTHER" id="PTHR24120:SF4">
    <property type="entry name" value="GH07239P"/>
    <property type="match status" value="1"/>
</dbReference>
<dbReference type="EMBL" id="AHHH01000105">
    <property type="protein sequence ID" value="ESU41892.1"/>
    <property type="molecule type" value="Genomic_DNA"/>
</dbReference>
<keyword evidence="3" id="KW-0723">Serine/threonine-protein kinase</keyword>
<accession>V6TU64</accession>
<dbReference type="SMART" id="SM00248">
    <property type="entry name" value="ANK"/>
    <property type="match status" value="10"/>
</dbReference>
<dbReference type="PANTHER" id="PTHR24120">
    <property type="entry name" value="GH07239P"/>
    <property type="match status" value="1"/>
</dbReference>
<evidence type="ECO:0000256" key="1">
    <source>
        <dbReference type="PROSITE-ProRule" id="PRU00023"/>
    </source>
</evidence>
<dbReference type="VEuPathDB" id="GiardiaDB:GL50581_2646"/>
<dbReference type="Gene3D" id="1.25.40.20">
    <property type="entry name" value="Ankyrin repeat-containing domain"/>
    <property type="match status" value="3"/>
</dbReference>